<dbReference type="Pfam" id="PF09348">
    <property type="entry name" value="DUF1990"/>
    <property type="match status" value="1"/>
</dbReference>
<dbReference type="Proteomes" id="UP000045782">
    <property type="component" value="Unassembled WGS sequence"/>
</dbReference>
<evidence type="ECO:0000313" key="2">
    <source>
        <dbReference type="Proteomes" id="UP000045782"/>
    </source>
</evidence>
<accession>A0A0U0ZI11</accession>
<sequence>MDIARLSQLPFTYPERGATAGELPAGYHHVRESRQIGTGEARFEEAAARLMRFGIQRGIGLRVLTSAPDAGEGVNVATRLWPFWALCRIVYVVDEPNRRGFAYGTLQGHPETGEEAFIVRRDPSNDVVSVEITAFSRPSFWWIRLGNPLAKQLQRIVTQRYLRAL</sequence>
<organism evidence="1 2">
    <name type="scientific">Mycobacteroides abscessus</name>
    <dbReference type="NCBI Taxonomy" id="36809"/>
    <lineage>
        <taxon>Bacteria</taxon>
        <taxon>Bacillati</taxon>
        <taxon>Actinomycetota</taxon>
        <taxon>Actinomycetes</taxon>
        <taxon>Mycobacteriales</taxon>
        <taxon>Mycobacteriaceae</taxon>
        <taxon>Mycobacteroides</taxon>
    </lineage>
</organism>
<dbReference type="AlphaFoldDB" id="A0A0U0ZI11"/>
<dbReference type="PIRSF" id="PIRSF010260">
    <property type="entry name" value="UCP010260"/>
    <property type="match status" value="1"/>
</dbReference>
<dbReference type="RefSeq" id="WP_005068942.1">
    <property type="nucleotide sequence ID" value="NZ_CP014959.1"/>
</dbReference>
<gene>
    <name evidence="1" type="ORF">ERS075579_00438</name>
</gene>
<proteinExistence type="predicted"/>
<dbReference type="InterPro" id="IPR018960">
    <property type="entry name" value="DUF1990"/>
</dbReference>
<name>A0A0U0ZI11_9MYCO</name>
<evidence type="ECO:0000313" key="1">
    <source>
        <dbReference type="EMBL" id="CPV33349.1"/>
    </source>
</evidence>
<protein>
    <submittedName>
        <fullName evidence="1">Uncharacterized protein conserved in bacteria</fullName>
    </submittedName>
</protein>
<dbReference type="InterPro" id="IPR014457">
    <property type="entry name" value="UCP010260"/>
</dbReference>
<dbReference type="PANTHER" id="PTHR34202">
    <property type="entry name" value="UPF0548 PROTEIN"/>
    <property type="match status" value="1"/>
</dbReference>
<dbReference type="EMBL" id="CSWP01000001">
    <property type="protein sequence ID" value="CPV33349.1"/>
    <property type="molecule type" value="Genomic_DNA"/>
</dbReference>
<reference evidence="1 2" key="1">
    <citation type="submission" date="2015-03" db="EMBL/GenBank/DDBJ databases">
        <authorList>
            <person name="Murphy D."/>
        </authorList>
    </citation>
    <scope>NUCLEOTIDE SEQUENCE [LARGE SCALE GENOMIC DNA]</scope>
    <source>
        <strain evidence="1 2">PAP088</strain>
    </source>
</reference>
<dbReference type="PANTHER" id="PTHR34202:SF1">
    <property type="entry name" value="UPF0548 PROTEIN"/>
    <property type="match status" value="1"/>
</dbReference>